<evidence type="ECO:0000313" key="5">
    <source>
        <dbReference type="Proteomes" id="UP000067626"/>
    </source>
</evidence>
<dbReference type="Pfam" id="PF12770">
    <property type="entry name" value="CHAT"/>
    <property type="match status" value="1"/>
</dbReference>
<dbReference type="AlphaFoldDB" id="A0A0K1ENE6"/>
<evidence type="ECO:0000256" key="2">
    <source>
        <dbReference type="SAM" id="SignalP"/>
    </source>
</evidence>
<gene>
    <name evidence="4" type="ORF">CMC5_065920</name>
</gene>
<dbReference type="RefSeq" id="WP_050434008.1">
    <property type="nucleotide sequence ID" value="NZ_CP012159.1"/>
</dbReference>
<feature type="region of interest" description="Disordered" evidence="1">
    <location>
        <begin position="752"/>
        <end position="776"/>
    </location>
</feature>
<evidence type="ECO:0000256" key="1">
    <source>
        <dbReference type="SAM" id="MobiDB-lite"/>
    </source>
</evidence>
<evidence type="ECO:0000313" key="4">
    <source>
        <dbReference type="EMBL" id="AKT42366.1"/>
    </source>
</evidence>
<feature type="signal peptide" evidence="2">
    <location>
        <begin position="1"/>
        <end position="17"/>
    </location>
</feature>
<dbReference type="InterPro" id="IPR019734">
    <property type="entry name" value="TPR_rpt"/>
</dbReference>
<organism evidence="4 5">
    <name type="scientific">Chondromyces crocatus</name>
    <dbReference type="NCBI Taxonomy" id="52"/>
    <lineage>
        <taxon>Bacteria</taxon>
        <taxon>Pseudomonadati</taxon>
        <taxon>Myxococcota</taxon>
        <taxon>Polyangia</taxon>
        <taxon>Polyangiales</taxon>
        <taxon>Polyangiaceae</taxon>
        <taxon>Chondromyces</taxon>
    </lineage>
</organism>
<accession>A0A0K1ENE6</accession>
<evidence type="ECO:0000259" key="3">
    <source>
        <dbReference type="Pfam" id="PF12770"/>
    </source>
</evidence>
<keyword evidence="5" id="KW-1185">Reference proteome</keyword>
<dbReference type="Gene3D" id="1.25.40.10">
    <property type="entry name" value="Tetratricopeptide repeat domain"/>
    <property type="match status" value="2"/>
</dbReference>
<dbReference type="InterPro" id="IPR011990">
    <property type="entry name" value="TPR-like_helical_dom_sf"/>
</dbReference>
<proteinExistence type="predicted"/>
<dbReference type="PATRIC" id="fig|52.7.peg.7244"/>
<feature type="domain" description="CHAT" evidence="3">
    <location>
        <begin position="689"/>
        <end position="959"/>
    </location>
</feature>
<feature type="region of interest" description="Disordered" evidence="1">
    <location>
        <begin position="620"/>
        <end position="654"/>
    </location>
</feature>
<dbReference type="SMART" id="SM00028">
    <property type="entry name" value="TPR"/>
    <property type="match status" value="4"/>
</dbReference>
<dbReference type="Proteomes" id="UP000067626">
    <property type="component" value="Chromosome"/>
</dbReference>
<feature type="compositionally biased region" description="Polar residues" evidence="1">
    <location>
        <begin position="642"/>
        <end position="654"/>
    </location>
</feature>
<sequence>MRFGFLFLLTTLLAATAACHDPAPLVEGAGVSLTVEASGCSAVRLDVRHDGPLCEIPRSGLLRLWIATDADASLHLALDARPVLLPLGLPARDGVRRFVPIPDAARSLRVTAKRGASERVREILLAPRVLPPALDEAEAFRREGRLDDAEKHLALVADDPHPAVRAAVTGKRARIARSRGDIDRAVALLRDAVRLDREAGRVSDELNDRFALAYTLLYQGRRFPEAREALDGLDDLLQLSPDGRATAAYYRGLLAYETGDLRAALRLFRASAEDAERLGLDDHRIDVLQPWATTLSLLGRHAEAMRLLRQAEHALGPGGSPCRRAHLANDRGWIALRAVSALERGDEDPLPPLEEALALYREACPEPADLANVRTNLALAALERGAPDDALRHLDQARALTPDADPRLRVWWLLLEARIALAQARTTEALAAYERLVHIADGALLPAAALQAALGRAQVFEALHRPDDARLAHAEAEDRIEDASLLVPLGEGRETFLAGHELGARQRIDFLVRHARALDAHGHDPAGAQAVLREAAEAARRSRARLLRALRWADRLGALPPDERARWDTAVARYRRERAHLDEAAANDWKLSSAHLAETVAARRLTHGALREALDEALSRLGAEPTHPRDAESTHLRGAEPNTRSGALPQPTSDEVQLVYHPVREGWVGFAITPERVQVHPLGPIDLRAPLDALAAQLLTPFRERLQHARRVRVAPFGPLEHLDLHTLPWEGAPLIEHLPIVYGLDLSRPPSPLGPLAPETQPTAPPAPPPPAQPPGSVVIVADPRGDLPAARREAQTTLAALAPQDARARPLLLQGPDATHLAVREALEAQDLSLFHYAGHGIYQGLDAWESGLPLAQGGWLTLADIMTLRRAPRRVILSACETARSHGEHAAAGLGLAQAFAVAGSTEILAAMRPVDDHLTERLMGAVHTALASDPTLDLAAALRLAHLSLRTDPSSAHLASFRVLVP</sequence>
<keyword evidence="2" id="KW-0732">Signal</keyword>
<dbReference type="PROSITE" id="PS51257">
    <property type="entry name" value="PROKAR_LIPOPROTEIN"/>
    <property type="match status" value="1"/>
</dbReference>
<dbReference type="InterPro" id="IPR024983">
    <property type="entry name" value="CHAT_dom"/>
</dbReference>
<dbReference type="KEGG" id="ccro:CMC5_065920"/>
<dbReference type="EMBL" id="CP012159">
    <property type="protein sequence ID" value="AKT42366.1"/>
    <property type="molecule type" value="Genomic_DNA"/>
</dbReference>
<dbReference type="STRING" id="52.CMC5_065920"/>
<dbReference type="SUPFAM" id="SSF48452">
    <property type="entry name" value="TPR-like"/>
    <property type="match status" value="1"/>
</dbReference>
<feature type="compositionally biased region" description="Basic and acidic residues" evidence="1">
    <location>
        <begin position="626"/>
        <end position="638"/>
    </location>
</feature>
<feature type="compositionally biased region" description="Pro residues" evidence="1">
    <location>
        <begin position="764"/>
        <end position="775"/>
    </location>
</feature>
<dbReference type="OrthoDB" id="5484241at2"/>
<protein>
    <recommendedName>
        <fullName evidence="3">CHAT domain-containing protein</fullName>
    </recommendedName>
</protein>
<name>A0A0K1ENE6_CHOCO</name>
<feature type="chain" id="PRO_5005459700" description="CHAT domain-containing protein" evidence="2">
    <location>
        <begin position="18"/>
        <end position="970"/>
    </location>
</feature>
<reference evidence="4 5" key="1">
    <citation type="submission" date="2015-07" db="EMBL/GenBank/DDBJ databases">
        <title>Genome analysis of myxobacterium Chondromyces crocatus Cm c5 reveals a high potential for natural compound synthesis and the genetic basis for the loss of fruiting body formation.</title>
        <authorList>
            <person name="Zaburannyi N."/>
            <person name="Bunk B."/>
            <person name="Maier J."/>
            <person name="Overmann J."/>
            <person name="Mueller R."/>
        </authorList>
    </citation>
    <scope>NUCLEOTIDE SEQUENCE [LARGE SCALE GENOMIC DNA]</scope>
    <source>
        <strain evidence="4 5">Cm c5</strain>
    </source>
</reference>